<gene>
    <name evidence="3" type="ORF">ARMA_1587</name>
</gene>
<keyword evidence="1" id="KW-1133">Transmembrane helix</keyword>
<dbReference type="Pfam" id="PF02517">
    <property type="entry name" value="Rce1-like"/>
    <property type="match status" value="1"/>
</dbReference>
<reference evidence="3 4" key="1">
    <citation type="journal article" date="2015" name="Genome Announc.">
        <title>Draft Genome Sequence of a Heterotrophic Facultative Anaerobic Thermophilic Bacterium, Ardenticatena maritima Strain 110ST.</title>
        <authorList>
            <person name="Kawaichi S."/>
            <person name="Yoshida T."/>
            <person name="Sako Y."/>
            <person name="Nakamura R."/>
        </authorList>
    </citation>
    <scope>NUCLEOTIDE SEQUENCE [LARGE SCALE GENOMIC DNA]</scope>
    <source>
        <strain evidence="3 4">110S</strain>
    </source>
</reference>
<feature type="domain" description="CAAX prenyl protease 2/Lysostaphin resistance protein A-like" evidence="2">
    <location>
        <begin position="142"/>
        <end position="247"/>
    </location>
</feature>
<protein>
    <recommendedName>
        <fullName evidence="2">CAAX prenyl protease 2/Lysostaphin resistance protein A-like domain-containing protein</fullName>
    </recommendedName>
</protein>
<feature type="transmembrane region" description="Helical" evidence="1">
    <location>
        <begin position="246"/>
        <end position="269"/>
    </location>
</feature>
<keyword evidence="1" id="KW-0472">Membrane</keyword>
<feature type="transmembrane region" description="Helical" evidence="1">
    <location>
        <begin position="12"/>
        <end position="35"/>
    </location>
</feature>
<evidence type="ECO:0000313" key="3">
    <source>
        <dbReference type="EMBL" id="GAP63164.1"/>
    </source>
</evidence>
<evidence type="ECO:0000259" key="2">
    <source>
        <dbReference type="Pfam" id="PF02517"/>
    </source>
</evidence>
<keyword evidence="1" id="KW-0812">Transmembrane</keyword>
<proteinExistence type="predicted"/>
<feature type="transmembrane region" description="Helical" evidence="1">
    <location>
        <begin position="72"/>
        <end position="89"/>
    </location>
</feature>
<evidence type="ECO:0000256" key="1">
    <source>
        <dbReference type="SAM" id="Phobius"/>
    </source>
</evidence>
<dbReference type="STRING" id="872965.SE16_07520"/>
<feature type="transmembrane region" description="Helical" evidence="1">
    <location>
        <begin position="110"/>
        <end position="132"/>
    </location>
</feature>
<evidence type="ECO:0000313" key="4">
    <source>
        <dbReference type="Proteomes" id="UP000037784"/>
    </source>
</evidence>
<dbReference type="InterPro" id="IPR003675">
    <property type="entry name" value="Rce1/LyrA-like_dom"/>
</dbReference>
<dbReference type="Proteomes" id="UP000037784">
    <property type="component" value="Unassembled WGS sequence"/>
</dbReference>
<dbReference type="InParanoid" id="A0A0M9UCP4"/>
<dbReference type="GO" id="GO:0080120">
    <property type="term" value="P:CAAX-box protein maturation"/>
    <property type="evidence" value="ECO:0007669"/>
    <property type="project" value="UniProtKB-ARBA"/>
</dbReference>
<name>A0A0M9UCP4_9CHLR</name>
<comment type="caution">
    <text evidence="3">The sequence shown here is derived from an EMBL/GenBank/DDBJ whole genome shotgun (WGS) entry which is preliminary data.</text>
</comment>
<feature type="transmembrane region" description="Helical" evidence="1">
    <location>
        <begin position="179"/>
        <end position="198"/>
    </location>
</feature>
<dbReference type="AlphaFoldDB" id="A0A0M9UCP4"/>
<feature type="transmembrane region" description="Helical" evidence="1">
    <location>
        <begin position="144"/>
        <end position="167"/>
    </location>
</feature>
<organism evidence="3 4">
    <name type="scientific">Ardenticatena maritima</name>
    <dbReference type="NCBI Taxonomy" id="872965"/>
    <lineage>
        <taxon>Bacteria</taxon>
        <taxon>Bacillati</taxon>
        <taxon>Chloroflexota</taxon>
        <taxon>Ardenticatenia</taxon>
        <taxon>Ardenticatenales</taxon>
        <taxon>Ardenticatenaceae</taxon>
        <taxon>Ardenticatena</taxon>
    </lineage>
</organism>
<dbReference type="GO" id="GO:0004175">
    <property type="term" value="F:endopeptidase activity"/>
    <property type="evidence" value="ECO:0007669"/>
    <property type="project" value="UniProtKB-ARBA"/>
</dbReference>
<dbReference type="EMBL" id="BBZA01000120">
    <property type="protein sequence ID" value="GAP63164.1"/>
    <property type="molecule type" value="Genomic_DNA"/>
</dbReference>
<keyword evidence="4" id="KW-1185">Reference proteome</keyword>
<sequence>MAKEVAMRSWGVKLLFVVLAVCAFVWPLVFINIALAKPIHPSDRLIVSSRAEFWLLTTTFGVAYTYTSLSTVQALVYALGLFVLGYVGIRVSGISLGALGLSRQKLLQAVVWMCIAWASIALFLRLIGIPFGKLFVLFTKPSVWVYWVLVWCFISVSEEVFFRGYVFSVIERMTEGKRWASGAPVVVSTLLYILFLQGQVYLPRQSQPDALSLTTVALLFHTGLAVLLGWVFATSRNLVWTAWLKAAIVAPLFPVSRGLIIMVLLTYAWQRIRIIKYEQLYKAVEARLELLKLVWKWRRSQEQESQ</sequence>
<feature type="transmembrane region" description="Helical" evidence="1">
    <location>
        <begin position="210"/>
        <end position="234"/>
    </location>
</feature>
<reference evidence="4" key="2">
    <citation type="submission" date="2015-08" db="EMBL/GenBank/DDBJ databases">
        <title>Draft Genome Sequence of a Heterotrophic Facultative Anaerobic Bacterium Ardenticatena maritima Strain 110S.</title>
        <authorList>
            <person name="Kawaichi S."/>
            <person name="Yoshida T."/>
            <person name="Sako Y."/>
            <person name="Nakamura R."/>
        </authorList>
    </citation>
    <scope>NUCLEOTIDE SEQUENCE [LARGE SCALE GENOMIC DNA]</scope>
    <source>
        <strain evidence="4">110S</strain>
    </source>
</reference>
<accession>A0A0M9UCP4</accession>